<feature type="compositionally biased region" description="Basic residues" evidence="1">
    <location>
        <begin position="62"/>
        <end position="78"/>
    </location>
</feature>
<dbReference type="EMBL" id="CP147846">
    <property type="protein sequence ID" value="WXG68517.1"/>
    <property type="molecule type" value="Genomic_DNA"/>
</dbReference>
<keyword evidence="4" id="KW-1185">Reference proteome</keyword>
<protein>
    <submittedName>
        <fullName evidence="3">DUF4012 domain-containing protein</fullName>
    </submittedName>
</protein>
<keyword evidence="2" id="KW-1133">Transmembrane helix</keyword>
<keyword evidence="2" id="KW-0472">Membrane</keyword>
<keyword evidence="2" id="KW-0812">Transmembrane</keyword>
<reference evidence="3 4" key="1">
    <citation type="submission" date="2024-03" db="EMBL/GenBank/DDBJ databases">
        <title>Natural products discovery in diverse microorganisms through a two-stage MS feature dereplication strategy.</title>
        <authorList>
            <person name="Zhang R."/>
        </authorList>
    </citation>
    <scope>NUCLEOTIDE SEQUENCE [LARGE SCALE GENOMIC DNA]</scope>
    <source>
        <strain evidence="3 4">18930</strain>
    </source>
</reference>
<name>A0ABZ2PI65_9NOCA</name>
<evidence type="ECO:0000256" key="2">
    <source>
        <dbReference type="SAM" id="Phobius"/>
    </source>
</evidence>
<dbReference type="Pfam" id="PF13196">
    <property type="entry name" value="DUF4012"/>
    <property type="match status" value="1"/>
</dbReference>
<proteinExistence type="predicted"/>
<organism evidence="3 4">
    <name type="scientific">Rhodococcus sovatensis</name>
    <dbReference type="NCBI Taxonomy" id="1805840"/>
    <lineage>
        <taxon>Bacteria</taxon>
        <taxon>Bacillati</taxon>
        <taxon>Actinomycetota</taxon>
        <taxon>Actinomycetes</taxon>
        <taxon>Mycobacteriales</taxon>
        <taxon>Nocardiaceae</taxon>
        <taxon>Rhodococcus</taxon>
    </lineage>
</organism>
<sequence length="662" mass="70686">MTAPFVDIAGPDVIGVPGGMSEMSTSAHSYSLTLDEGTVRLMGKGRPSSYDAYGGWTDTSSRRNRERRRRRSSARQRRHPVRRRILIGCGIGVVVVVALLGWLGYTAKTAYSDLNIAKNSASAARESVTSGNPDNAMKQAAEAVEASASAKQAADSPIWRLAAAVPFLGNPLDSVTQIIDVVDGLAKNVLEPAVQLGPVLDPSQLQSPDGRIDVQVLRDATPTLVAIADSADELKAQADAIPESSSISQIDDARVQLQQQVTDLASLLANTRIAAEVMPSMIGADGPRNYFMAFQTNAESRGTGGLIGGFAILSAVDGRVQVDDLASNKELSRNYDPIDLGPDFYKAYEQRFQATQNWQNSNVSPHFPYAGQIWQSMWQQETGQVIDGAIATDPVALSYILEVVGAVKLADGEVIDADNVVRITQSDAYFRFQDDQIARKQYLQNIAAAVVAKMQGDIKSPSALLDAIGKAASEGHLAIWSADPEIQRILGPTKVGHEVPDTAAPYAAVVVNNGAGGKLDYYLDRSVTYSGGSCEGTTRPTKVTASITNRAPAQDYPVYVAGRQNDSTRYDGPPGTNRSIVTLYATQGAVLKKATLNGSSLFLLGGGFERGHPIYYVPVVTEPGQTNVIEYEFEEPVAAGEPQAPIQPQTGDAESVVEVPIC</sequence>
<feature type="transmembrane region" description="Helical" evidence="2">
    <location>
        <begin position="85"/>
        <end position="105"/>
    </location>
</feature>
<gene>
    <name evidence="3" type="ORF">WDS16_25570</name>
</gene>
<evidence type="ECO:0000313" key="3">
    <source>
        <dbReference type="EMBL" id="WXG68517.1"/>
    </source>
</evidence>
<feature type="region of interest" description="Disordered" evidence="1">
    <location>
        <begin position="52"/>
        <end position="78"/>
    </location>
</feature>
<evidence type="ECO:0000256" key="1">
    <source>
        <dbReference type="SAM" id="MobiDB-lite"/>
    </source>
</evidence>
<dbReference type="InterPro" id="IPR025101">
    <property type="entry name" value="DUF4012"/>
</dbReference>
<evidence type="ECO:0000313" key="4">
    <source>
        <dbReference type="Proteomes" id="UP001432000"/>
    </source>
</evidence>
<dbReference type="RefSeq" id="WP_338888774.1">
    <property type="nucleotide sequence ID" value="NZ_CP147846.1"/>
</dbReference>
<accession>A0ABZ2PI65</accession>
<dbReference type="Proteomes" id="UP001432000">
    <property type="component" value="Chromosome"/>
</dbReference>